<evidence type="ECO:0000313" key="10">
    <source>
        <dbReference type="Proteomes" id="UP000184342"/>
    </source>
</evidence>
<dbReference type="RefSeq" id="WP_094757320.1">
    <property type="nucleotide sequence ID" value="NZ_FQYT01000009.1"/>
</dbReference>
<dbReference type="Gene3D" id="1.10.443.10">
    <property type="entry name" value="Intergrase catalytic core"/>
    <property type="match status" value="1"/>
</dbReference>
<gene>
    <name evidence="9" type="ORF">SAMN02745691_01030</name>
</gene>
<protein>
    <submittedName>
        <fullName evidence="9">Phage integrase, N-terminal SAM-like domain</fullName>
    </submittedName>
</protein>
<dbReference type="STRING" id="1122934.SAMN02745691_01030"/>
<evidence type="ECO:0000256" key="2">
    <source>
        <dbReference type="ARBA" id="ARBA00008857"/>
    </source>
</evidence>
<dbReference type="PROSITE" id="PS51900">
    <property type="entry name" value="CB"/>
    <property type="match status" value="1"/>
</dbReference>
<dbReference type="InterPro" id="IPR011010">
    <property type="entry name" value="DNA_brk_join_enz"/>
</dbReference>
<feature type="domain" description="Tyr recombinase" evidence="7">
    <location>
        <begin position="179"/>
        <end position="401"/>
    </location>
</feature>
<evidence type="ECO:0000256" key="5">
    <source>
        <dbReference type="ARBA" id="ARBA00023172"/>
    </source>
</evidence>
<dbReference type="Proteomes" id="UP000184342">
    <property type="component" value="Unassembled WGS sequence"/>
</dbReference>
<dbReference type="Pfam" id="PF14659">
    <property type="entry name" value="Phage_int_SAM_3"/>
    <property type="match status" value="1"/>
</dbReference>
<keyword evidence="5" id="KW-0233">DNA recombination</keyword>
<reference evidence="9 10" key="1">
    <citation type="submission" date="2016-11" db="EMBL/GenBank/DDBJ databases">
        <authorList>
            <person name="Jaros S."/>
            <person name="Januszkiewicz K."/>
            <person name="Wedrychowicz H."/>
        </authorList>
    </citation>
    <scope>NUCLEOTIDE SEQUENCE [LARGE SCALE GENOMIC DNA]</scope>
    <source>
        <strain evidence="9 10">DSM 15970</strain>
    </source>
</reference>
<dbReference type="CDD" id="cd01189">
    <property type="entry name" value="INT_ICEBs1_C_like"/>
    <property type="match status" value="1"/>
</dbReference>
<keyword evidence="10" id="KW-1185">Reference proteome</keyword>
<name>A0A1M6F249_9FIRM</name>
<dbReference type="PANTHER" id="PTHR30349:SF64">
    <property type="entry name" value="PROPHAGE INTEGRASE INTD-RELATED"/>
    <property type="match status" value="1"/>
</dbReference>
<dbReference type="Gene3D" id="1.10.150.130">
    <property type="match status" value="1"/>
</dbReference>
<evidence type="ECO:0000259" key="7">
    <source>
        <dbReference type="PROSITE" id="PS51898"/>
    </source>
</evidence>
<dbReference type="Gene3D" id="3.30.160.60">
    <property type="entry name" value="Classic Zinc Finger"/>
    <property type="match status" value="1"/>
</dbReference>
<dbReference type="InterPro" id="IPR050090">
    <property type="entry name" value="Tyrosine_recombinase_XerCD"/>
</dbReference>
<dbReference type="Pfam" id="PF00589">
    <property type="entry name" value="Phage_integrase"/>
    <property type="match status" value="1"/>
</dbReference>
<dbReference type="InterPro" id="IPR002104">
    <property type="entry name" value="Integrase_catalytic"/>
</dbReference>
<accession>A0A1M6F249</accession>
<dbReference type="EMBL" id="FQYT01000009">
    <property type="protein sequence ID" value="SHI91741.1"/>
    <property type="molecule type" value="Genomic_DNA"/>
</dbReference>
<evidence type="ECO:0000256" key="4">
    <source>
        <dbReference type="ARBA" id="ARBA00023125"/>
    </source>
</evidence>
<dbReference type="PROSITE" id="PS51898">
    <property type="entry name" value="TYR_RECOMBINASE"/>
    <property type="match status" value="1"/>
</dbReference>
<dbReference type="AlphaFoldDB" id="A0A1M6F249"/>
<evidence type="ECO:0000256" key="3">
    <source>
        <dbReference type="ARBA" id="ARBA00022908"/>
    </source>
</evidence>
<dbReference type="GO" id="GO:0015074">
    <property type="term" value="P:DNA integration"/>
    <property type="evidence" value="ECO:0007669"/>
    <property type="project" value="UniProtKB-KW"/>
</dbReference>
<organism evidence="9 10">
    <name type="scientific">Parasporobacterium paucivorans DSM 15970</name>
    <dbReference type="NCBI Taxonomy" id="1122934"/>
    <lineage>
        <taxon>Bacteria</taxon>
        <taxon>Bacillati</taxon>
        <taxon>Bacillota</taxon>
        <taxon>Clostridia</taxon>
        <taxon>Lachnospirales</taxon>
        <taxon>Lachnospiraceae</taxon>
        <taxon>Parasporobacterium</taxon>
    </lineage>
</organism>
<dbReference type="PANTHER" id="PTHR30349">
    <property type="entry name" value="PHAGE INTEGRASE-RELATED"/>
    <property type="match status" value="1"/>
</dbReference>
<evidence type="ECO:0000256" key="1">
    <source>
        <dbReference type="ARBA" id="ARBA00003283"/>
    </source>
</evidence>
<evidence type="ECO:0000259" key="8">
    <source>
        <dbReference type="PROSITE" id="PS51900"/>
    </source>
</evidence>
<dbReference type="InterPro" id="IPR013762">
    <property type="entry name" value="Integrase-like_cat_sf"/>
</dbReference>
<keyword evidence="4 6" id="KW-0238">DNA-binding</keyword>
<dbReference type="InterPro" id="IPR010998">
    <property type="entry name" value="Integrase_recombinase_N"/>
</dbReference>
<feature type="domain" description="Core-binding (CB)" evidence="8">
    <location>
        <begin position="72"/>
        <end position="156"/>
    </location>
</feature>
<dbReference type="GO" id="GO:0006310">
    <property type="term" value="P:DNA recombination"/>
    <property type="evidence" value="ECO:0007669"/>
    <property type="project" value="UniProtKB-KW"/>
</dbReference>
<dbReference type="GO" id="GO:0003677">
    <property type="term" value="F:DNA binding"/>
    <property type="evidence" value="ECO:0007669"/>
    <property type="project" value="UniProtKB-UniRule"/>
</dbReference>
<evidence type="ECO:0000313" key="9">
    <source>
        <dbReference type="EMBL" id="SHI91741.1"/>
    </source>
</evidence>
<dbReference type="SUPFAM" id="SSF56349">
    <property type="entry name" value="DNA breaking-rejoining enzymes"/>
    <property type="match status" value="1"/>
</dbReference>
<dbReference type="InterPro" id="IPR044068">
    <property type="entry name" value="CB"/>
</dbReference>
<dbReference type="OrthoDB" id="9803188at2"/>
<comment type="function">
    <text evidence="1">Site-specific tyrosine recombinase, which acts by catalyzing the cutting and rejoining of the recombining DNA molecules.</text>
</comment>
<proteinExistence type="inferred from homology"/>
<evidence type="ECO:0000256" key="6">
    <source>
        <dbReference type="PROSITE-ProRule" id="PRU01248"/>
    </source>
</evidence>
<comment type="similarity">
    <text evidence="2">Belongs to the 'phage' integrase family.</text>
</comment>
<sequence>MATNKKASRKDQRGVVLPQNISQLTDLRYIWRKSVDGKSHVLVDSNLGELKKRVIQKEADIQNGVVRNYEKITLNDWFEKWLTLYKARIKISTRTTYQNYWDLYIKDSEIGNLQISKIKRPNIVQTYETLVKKHNLSYNTLKYINAIMNTCLKDAVEDKLIIDNPCTGALKKIKKNDCQKRISLTLEEQAKFIDFISNSNYYKTYLPFFSFMLGTGCRIGEATGLTWDDVDLKNNTVYVNHTLSYLKITGKYDFYITTPKTESSNRYIPIIEDLRKQLIQQKEAQFMMGIDRSYKIDGYSGFVFTSHVGRPFTISGLNRTIISIVEAHNRQEQKKASEEKRTPVLLPKFTSHTLRHTFCTRFCENENNIKAIQQIMGHAKISTTMDIYSHVTKEKAEEVMQNLSGKIKIC</sequence>
<keyword evidence="3" id="KW-0229">DNA integration</keyword>
<dbReference type="InterPro" id="IPR004107">
    <property type="entry name" value="Integrase_SAM-like_N"/>
</dbReference>